<evidence type="ECO:0000256" key="1">
    <source>
        <dbReference type="SAM" id="MobiDB-lite"/>
    </source>
</evidence>
<dbReference type="SUPFAM" id="SSF50729">
    <property type="entry name" value="PH domain-like"/>
    <property type="match status" value="1"/>
</dbReference>
<dbReference type="EMBL" id="VXIV02002451">
    <property type="protein sequence ID" value="KAF6025515.1"/>
    <property type="molecule type" value="Genomic_DNA"/>
</dbReference>
<dbReference type="InterPro" id="IPR000299">
    <property type="entry name" value="FERM_domain"/>
</dbReference>
<feature type="compositionally biased region" description="Polar residues" evidence="1">
    <location>
        <begin position="204"/>
        <end position="214"/>
    </location>
</feature>
<evidence type="ECO:0000313" key="5">
    <source>
        <dbReference type="Proteomes" id="UP000593567"/>
    </source>
</evidence>
<keyword evidence="5" id="KW-1185">Reference proteome</keyword>
<keyword evidence="2" id="KW-0812">Transmembrane</keyword>
<dbReference type="InterPro" id="IPR011993">
    <property type="entry name" value="PH-like_dom_sf"/>
</dbReference>
<organism evidence="4 5">
    <name type="scientific">Bugula neritina</name>
    <name type="common">Brown bryozoan</name>
    <name type="synonym">Sertularia neritina</name>
    <dbReference type="NCBI Taxonomy" id="10212"/>
    <lineage>
        <taxon>Eukaryota</taxon>
        <taxon>Metazoa</taxon>
        <taxon>Spiralia</taxon>
        <taxon>Lophotrochozoa</taxon>
        <taxon>Bryozoa</taxon>
        <taxon>Gymnolaemata</taxon>
        <taxon>Cheilostomatida</taxon>
        <taxon>Flustrina</taxon>
        <taxon>Buguloidea</taxon>
        <taxon>Bugulidae</taxon>
        <taxon>Bugula</taxon>
    </lineage>
</organism>
<name>A0A7J7JHC0_BUGNE</name>
<dbReference type="Pfam" id="PF08736">
    <property type="entry name" value="FA"/>
    <property type="match status" value="1"/>
</dbReference>
<feature type="compositionally biased region" description="Basic and acidic residues" evidence="1">
    <location>
        <begin position="272"/>
        <end position="285"/>
    </location>
</feature>
<dbReference type="Gene3D" id="2.30.29.30">
    <property type="entry name" value="Pleckstrin-homology domain (PH domain)/Phosphotyrosine-binding domain (PTB)"/>
    <property type="match status" value="1"/>
</dbReference>
<dbReference type="Proteomes" id="UP000593567">
    <property type="component" value="Unassembled WGS sequence"/>
</dbReference>
<dbReference type="PANTHER" id="PTHR23280">
    <property type="entry name" value="4.1 G PROTEIN"/>
    <property type="match status" value="1"/>
</dbReference>
<comment type="caution">
    <text evidence="4">The sequence shown here is derived from an EMBL/GenBank/DDBJ whole genome shotgun (WGS) entry which is preliminary data.</text>
</comment>
<dbReference type="OrthoDB" id="6235974at2759"/>
<feature type="region of interest" description="Disordered" evidence="1">
    <location>
        <begin position="268"/>
        <end position="296"/>
    </location>
</feature>
<dbReference type="CDD" id="cd13186">
    <property type="entry name" value="FERM_C_NBL4_NBL5"/>
    <property type="match status" value="1"/>
</dbReference>
<dbReference type="FunFam" id="2.30.29.30:FF:000002">
    <property type="entry name" value="Band 4.1-like protein 5 isoform 1"/>
    <property type="match status" value="1"/>
</dbReference>
<evidence type="ECO:0000256" key="2">
    <source>
        <dbReference type="SAM" id="Phobius"/>
    </source>
</evidence>
<feature type="domain" description="FERM" evidence="3">
    <location>
        <begin position="1"/>
        <end position="136"/>
    </location>
</feature>
<keyword evidence="2" id="KW-0472">Membrane</keyword>
<dbReference type="AlphaFoldDB" id="A0A7J7JHC0"/>
<dbReference type="InterPro" id="IPR018980">
    <property type="entry name" value="FERM_PH-like_C"/>
</dbReference>
<dbReference type="GO" id="GO:0031032">
    <property type="term" value="P:actomyosin structure organization"/>
    <property type="evidence" value="ECO:0007669"/>
    <property type="project" value="TreeGrafter"/>
</dbReference>
<accession>A0A7J7JHC0</accession>
<dbReference type="Pfam" id="PF09380">
    <property type="entry name" value="FERM_C"/>
    <property type="match status" value="1"/>
</dbReference>
<dbReference type="PANTHER" id="PTHR23280:SF25">
    <property type="entry name" value="MOESIN_EZRIN_RADIXIN HOMOLOG 1"/>
    <property type="match status" value="1"/>
</dbReference>
<sequence>MGSLCSSFFLDGQRMTPDKAELQYLLKVKRLDLYGVDMHYVLGRDGLPYKLGLTPTGVLVFEGEEKIGLFYWPKITKFNFKKKKLILVVVEDNEGMEQPTEIKQEHTFVFRTENPKACKHLWKCAIEHHTFFRVVVQPLQERSKQGFIRLGSRFRYSGRTQFEQLNKNQARRSVRFERQPSKRFSRRQSLEAKDRIKRRKPPTSLVQPNGNIKSGGSPLDSAPACNSPPSQSMLSSPNGANMSLVNGSGSPELTSPMDRLDNLISAGTIERSSGRDRTLSARDRTPSAASPTVLEHSEAAQAKIKGLSDTPVPPPRPTKDVNLYQNNQVKVIGNKEKVPIEIKSNILKARADEEKHSVKETNTLTRNVGSAYRVAHRKRLQSLLGLTPLAILLQLLVTVPGMALVSVLIYAHKIVGDLTTAPLVSVHQIE</sequence>
<dbReference type="PROSITE" id="PS50057">
    <property type="entry name" value="FERM_3"/>
    <property type="match status" value="1"/>
</dbReference>
<reference evidence="4" key="1">
    <citation type="submission" date="2020-06" db="EMBL/GenBank/DDBJ databases">
        <title>Draft genome of Bugula neritina, a colonial animal packing powerful symbionts and potential medicines.</title>
        <authorList>
            <person name="Rayko M."/>
        </authorList>
    </citation>
    <scope>NUCLEOTIDE SEQUENCE [LARGE SCALE GENOMIC DNA]</scope>
    <source>
        <strain evidence="4">Kwan_BN1</strain>
    </source>
</reference>
<evidence type="ECO:0000259" key="3">
    <source>
        <dbReference type="PROSITE" id="PS50057"/>
    </source>
</evidence>
<feature type="transmembrane region" description="Helical" evidence="2">
    <location>
        <begin position="383"/>
        <end position="411"/>
    </location>
</feature>
<feature type="compositionally biased region" description="Polar residues" evidence="1">
    <location>
        <begin position="227"/>
        <end position="253"/>
    </location>
</feature>
<evidence type="ECO:0000313" key="4">
    <source>
        <dbReference type="EMBL" id="KAF6025515.1"/>
    </source>
</evidence>
<dbReference type="GO" id="GO:0005856">
    <property type="term" value="C:cytoskeleton"/>
    <property type="evidence" value="ECO:0007669"/>
    <property type="project" value="TreeGrafter"/>
</dbReference>
<feature type="region of interest" description="Disordered" evidence="1">
    <location>
        <begin position="167"/>
        <end position="255"/>
    </location>
</feature>
<protein>
    <submittedName>
        <fullName evidence="4">EPB41L5</fullName>
    </submittedName>
</protein>
<gene>
    <name evidence="4" type="ORF">EB796_016181</name>
</gene>
<dbReference type="InterPro" id="IPR014847">
    <property type="entry name" value="FA"/>
</dbReference>
<dbReference type="SMART" id="SM01195">
    <property type="entry name" value="FA"/>
    <property type="match status" value="1"/>
</dbReference>
<dbReference type="SMART" id="SM01196">
    <property type="entry name" value="FERM_C"/>
    <property type="match status" value="1"/>
</dbReference>
<keyword evidence="2" id="KW-1133">Transmembrane helix</keyword>
<proteinExistence type="predicted"/>